<proteinExistence type="predicted"/>
<protein>
    <submittedName>
        <fullName evidence="2">Uncharacterized protein</fullName>
    </submittedName>
</protein>
<organism evidence="1 2">
    <name type="scientific">Panagrolaimus sp. PS1159</name>
    <dbReference type="NCBI Taxonomy" id="55785"/>
    <lineage>
        <taxon>Eukaryota</taxon>
        <taxon>Metazoa</taxon>
        <taxon>Ecdysozoa</taxon>
        <taxon>Nematoda</taxon>
        <taxon>Chromadorea</taxon>
        <taxon>Rhabditida</taxon>
        <taxon>Tylenchina</taxon>
        <taxon>Panagrolaimomorpha</taxon>
        <taxon>Panagrolaimoidea</taxon>
        <taxon>Panagrolaimidae</taxon>
        <taxon>Panagrolaimus</taxon>
    </lineage>
</organism>
<reference evidence="2" key="1">
    <citation type="submission" date="2022-11" db="UniProtKB">
        <authorList>
            <consortium name="WormBaseParasite"/>
        </authorList>
    </citation>
    <scope>IDENTIFICATION</scope>
</reference>
<sequence length="177" mass="20599">HTEELTKKVAHLEATIRQNENVARSLQRQIDQSKNEIVSAEKALSDMREKQCTIVNENTDLRRALQEALVKLQTFKANEEKLKQADIENNEHIDKLEKEINNLQDEIAELRDELNQKEENIAYLQSIQQPRKLEKLKITNSQSTLVTGADDELEYDQLLATRNELARQVDERTKSMF</sequence>
<accession>A0AC35GWJ5</accession>
<evidence type="ECO:0000313" key="2">
    <source>
        <dbReference type="WBParaSite" id="PS1159_v2.g9481.t1"/>
    </source>
</evidence>
<name>A0AC35GWJ5_9BILA</name>
<dbReference type="Proteomes" id="UP000887580">
    <property type="component" value="Unplaced"/>
</dbReference>
<dbReference type="WBParaSite" id="PS1159_v2.g9481.t1">
    <property type="protein sequence ID" value="PS1159_v2.g9481.t1"/>
    <property type="gene ID" value="PS1159_v2.g9481"/>
</dbReference>
<evidence type="ECO:0000313" key="1">
    <source>
        <dbReference type="Proteomes" id="UP000887580"/>
    </source>
</evidence>